<dbReference type="Gene3D" id="3.40.50.720">
    <property type="entry name" value="NAD(P)-binding Rossmann-like Domain"/>
    <property type="match status" value="1"/>
</dbReference>
<dbReference type="eggNOG" id="COG1028">
    <property type="taxonomic scope" value="Bacteria"/>
</dbReference>
<dbReference type="AlphaFoldDB" id="A0A0D0NNK3"/>
<keyword evidence="2" id="KW-1185">Reference proteome</keyword>
<proteinExistence type="predicted"/>
<dbReference type="SUPFAM" id="SSF51735">
    <property type="entry name" value="NAD(P)-binding Rossmann-fold domains"/>
    <property type="match status" value="1"/>
</dbReference>
<reference evidence="1 2" key="1">
    <citation type="submission" date="2013-01" db="EMBL/GenBank/DDBJ databases">
        <authorList>
            <person name="Fiebig A."/>
            <person name="Goeker M."/>
            <person name="Klenk H.-P.P."/>
        </authorList>
    </citation>
    <scope>NUCLEOTIDE SEQUENCE [LARGE SCALE GENOMIC DNA]</scope>
    <source>
        <strain evidence="1 2">DSM 24838</strain>
    </source>
</reference>
<organism evidence="1 2">
    <name type="scientific">Wenxinia marina DSM 24838</name>
    <dbReference type="NCBI Taxonomy" id="1123501"/>
    <lineage>
        <taxon>Bacteria</taxon>
        <taxon>Pseudomonadati</taxon>
        <taxon>Pseudomonadota</taxon>
        <taxon>Alphaproteobacteria</taxon>
        <taxon>Rhodobacterales</taxon>
        <taxon>Roseobacteraceae</taxon>
        <taxon>Wenxinia</taxon>
    </lineage>
</organism>
<accession>A0A0D0NNK3</accession>
<protein>
    <recommendedName>
        <fullName evidence="3">Dehydrogenase</fullName>
    </recommendedName>
</protein>
<dbReference type="STRING" id="1123501.Wenmar_01405"/>
<dbReference type="Proteomes" id="UP000035100">
    <property type="component" value="Unassembled WGS sequence"/>
</dbReference>
<evidence type="ECO:0000313" key="1">
    <source>
        <dbReference type="EMBL" id="KIQ69835.1"/>
    </source>
</evidence>
<comment type="caution">
    <text evidence="1">The sequence shown here is derived from an EMBL/GenBank/DDBJ whole genome shotgun (WGS) entry which is preliminary data.</text>
</comment>
<sequence>MPDRLRKAGLGTPGDVAPLFVFLASAAAAGITGQCIGIGGDRLAIWSHPDEATMRLQPGGWSEAQIRARWEEFARDHIQSVGLELPL</sequence>
<dbReference type="EMBL" id="AONG01000008">
    <property type="protein sequence ID" value="KIQ69835.1"/>
    <property type="molecule type" value="Genomic_DNA"/>
</dbReference>
<evidence type="ECO:0000313" key="2">
    <source>
        <dbReference type="Proteomes" id="UP000035100"/>
    </source>
</evidence>
<gene>
    <name evidence="1" type="ORF">Wenmar_01405</name>
</gene>
<evidence type="ECO:0008006" key="3">
    <source>
        <dbReference type="Google" id="ProtNLM"/>
    </source>
</evidence>
<dbReference type="InterPro" id="IPR036291">
    <property type="entry name" value="NAD(P)-bd_dom_sf"/>
</dbReference>
<name>A0A0D0NNK3_9RHOB</name>